<name>A0AAD3M8E5_LATJO</name>
<sequence>MGRGGSWGEVLQIEGWSQQETPPADVRILQQPQDCLQSLQDACSVNDICQRLLVEMEGLPPGGGCTAVTQSALHIPEEVVASLPICRNACLAARGQPTAAHHHPAVQHPCSEPETTARACVLLTYPKTDETYLTVSQGRGTFKPKPSRSCNDPSMETSAANLDDPEILGNTQECGHHIIG</sequence>
<accession>A0AAD3M8E5</accession>
<dbReference type="Proteomes" id="UP001279410">
    <property type="component" value="Unassembled WGS sequence"/>
</dbReference>
<feature type="region of interest" description="Disordered" evidence="1">
    <location>
        <begin position="139"/>
        <end position="161"/>
    </location>
</feature>
<gene>
    <name evidence="2" type="ORF">AKAME5_000318300</name>
</gene>
<reference evidence="2" key="1">
    <citation type="submission" date="2022-08" db="EMBL/GenBank/DDBJ databases">
        <title>Genome sequencing of akame (Lates japonicus).</title>
        <authorList>
            <person name="Hashiguchi Y."/>
            <person name="Takahashi H."/>
        </authorList>
    </citation>
    <scope>NUCLEOTIDE SEQUENCE</scope>
    <source>
        <strain evidence="2">Kochi</strain>
    </source>
</reference>
<organism evidence="2 3">
    <name type="scientific">Lates japonicus</name>
    <name type="common">Japanese lates</name>
    <dbReference type="NCBI Taxonomy" id="270547"/>
    <lineage>
        <taxon>Eukaryota</taxon>
        <taxon>Metazoa</taxon>
        <taxon>Chordata</taxon>
        <taxon>Craniata</taxon>
        <taxon>Vertebrata</taxon>
        <taxon>Euteleostomi</taxon>
        <taxon>Actinopterygii</taxon>
        <taxon>Neopterygii</taxon>
        <taxon>Teleostei</taxon>
        <taxon>Neoteleostei</taxon>
        <taxon>Acanthomorphata</taxon>
        <taxon>Carangaria</taxon>
        <taxon>Carangaria incertae sedis</taxon>
        <taxon>Centropomidae</taxon>
        <taxon>Lates</taxon>
    </lineage>
</organism>
<evidence type="ECO:0000313" key="3">
    <source>
        <dbReference type="Proteomes" id="UP001279410"/>
    </source>
</evidence>
<keyword evidence="3" id="KW-1185">Reference proteome</keyword>
<comment type="caution">
    <text evidence="2">The sequence shown here is derived from an EMBL/GenBank/DDBJ whole genome shotgun (WGS) entry which is preliminary data.</text>
</comment>
<evidence type="ECO:0000313" key="2">
    <source>
        <dbReference type="EMBL" id="GLD49387.1"/>
    </source>
</evidence>
<evidence type="ECO:0000256" key="1">
    <source>
        <dbReference type="SAM" id="MobiDB-lite"/>
    </source>
</evidence>
<dbReference type="EMBL" id="BRZM01000008">
    <property type="protein sequence ID" value="GLD49387.1"/>
    <property type="molecule type" value="Genomic_DNA"/>
</dbReference>
<protein>
    <submittedName>
        <fullName evidence="2">Nesprin-1-like protein</fullName>
    </submittedName>
</protein>
<feature type="compositionally biased region" description="Polar residues" evidence="1">
    <location>
        <begin position="148"/>
        <end position="160"/>
    </location>
</feature>
<proteinExistence type="predicted"/>
<dbReference type="AlphaFoldDB" id="A0AAD3M8E5"/>